<dbReference type="AlphaFoldDB" id="A0A0D7WTF7"/>
<organism evidence="1 2">
    <name type="scientific">Paenibacillus terrae</name>
    <dbReference type="NCBI Taxonomy" id="159743"/>
    <lineage>
        <taxon>Bacteria</taxon>
        <taxon>Bacillati</taxon>
        <taxon>Bacillota</taxon>
        <taxon>Bacilli</taxon>
        <taxon>Bacillales</taxon>
        <taxon>Paenibacillaceae</taxon>
        <taxon>Paenibacillus</taxon>
    </lineage>
</organism>
<dbReference type="Proteomes" id="UP000032534">
    <property type="component" value="Unassembled WGS sequence"/>
</dbReference>
<gene>
    <name evidence="1" type="ORF">QD47_28155</name>
</gene>
<evidence type="ECO:0000313" key="1">
    <source>
        <dbReference type="EMBL" id="KJD42445.1"/>
    </source>
</evidence>
<evidence type="ECO:0000313" key="2">
    <source>
        <dbReference type="Proteomes" id="UP000032534"/>
    </source>
</evidence>
<reference evidence="1 2" key="1">
    <citation type="submission" date="2014-11" db="EMBL/GenBank/DDBJ databases">
        <title>Draft Genome Sequences of Paenibacillus polymyxa NRRL B-30509 and Paenibacillus terrae NRRL B-30644, Strains from a Poultry Environment that Produce Tridecaptin A and Paenicidins.</title>
        <authorList>
            <person name="van Belkum M.J."/>
            <person name="Lohans C.T."/>
            <person name="Vederas J.C."/>
        </authorList>
    </citation>
    <scope>NUCLEOTIDE SEQUENCE [LARGE SCALE GENOMIC DNA]</scope>
    <source>
        <strain evidence="1 2">NRRL B-30644</strain>
    </source>
</reference>
<dbReference type="PATRIC" id="fig|159743.3.peg.6284"/>
<name>A0A0D7WTF7_9BACL</name>
<sequence length="221" mass="26772">MRLNVSCDSPACLKLLLYYFDMQKRIPYHSFLIFSSTYIEYLSNFTEKLYPRRGNHKKNVTHFIMNYSNFEKELKCLQIHRFLNDFYKDPTIRTQYKQYFEKIEEKLELVRDGEEIPLDSFFTLDDVDQKDKEYFSHYTIANGIYDYRNNAIHEFRNLIDYGGFIKVPFLSYTSNLYEDQEGWFTTDIPFSFLRALLLNCYNKVRIEYEEFIKGRFPEGLS</sequence>
<comment type="caution">
    <text evidence="1">The sequence shown here is derived from an EMBL/GenBank/DDBJ whole genome shotgun (WGS) entry which is preliminary data.</text>
</comment>
<protein>
    <submittedName>
        <fullName evidence="1">Uncharacterized protein</fullName>
    </submittedName>
</protein>
<proteinExistence type="predicted"/>
<accession>A0A0D7WTF7</accession>
<dbReference type="EMBL" id="JTHP01000121">
    <property type="protein sequence ID" value="KJD42445.1"/>
    <property type="molecule type" value="Genomic_DNA"/>
</dbReference>
<keyword evidence="2" id="KW-1185">Reference proteome</keyword>